<evidence type="ECO:0000256" key="7">
    <source>
        <dbReference type="SAM" id="MobiDB-lite"/>
    </source>
</evidence>
<organism evidence="10 11">
    <name type="scientific">Micromonospora coriariae</name>
    <dbReference type="NCBI Taxonomy" id="285665"/>
    <lineage>
        <taxon>Bacteria</taxon>
        <taxon>Bacillati</taxon>
        <taxon>Actinomycetota</taxon>
        <taxon>Actinomycetes</taxon>
        <taxon>Micromonosporales</taxon>
        <taxon>Micromonosporaceae</taxon>
        <taxon>Micromonospora</taxon>
    </lineage>
</organism>
<evidence type="ECO:0000256" key="3">
    <source>
        <dbReference type="ARBA" id="ARBA00022475"/>
    </source>
</evidence>
<feature type="transmembrane region" description="Helical" evidence="8">
    <location>
        <begin position="395"/>
        <end position="414"/>
    </location>
</feature>
<evidence type="ECO:0000259" key="9">
    <source>
        <dbReference type="PROSITE" id="PS50850"/>
    </source>
</evidence>
<feature type="domain" description="Major facilitator superfamily (MFS) profile" evidence="9">
    <location>
        <begin position="25"/>
        <end position="418"/>
    </location>
</feature>
<dbReference type="RefSeq" id="WP_089016403.1">
    <property type="nucleotide sequence ID" value="NZ_LT607412.1"/>
</dbReference>
<dbReference type="PANTHER" id="PTHR23517:SF2">
    <property type="entry name" value="MULTIDRUG RESISTANCE PROTEIN MDTH"/>
    <property type="match status" value="1"/>
</dbReference>
<evidence type="ECO:0000256" key="4">
    <source>
        <dbReference type="ARBA" id="ARBA00022692"/>
    </source>
</evidence>
<proteinExistence type="predicted"/>
<keyword evidence="6 8" id="KW-0472">Membrane</keyword>
<evidence type="ECO:0000256" key="8">
    <source>
        <dbReference type="SAM" id="Phobius"/>
    </source>
</evidence>
<name>A0A1C4U405_9ACTN</name>
<evidence type="ECO:0000313" key="10">
    <source>
        <dbReference type="EMBL" id="SCE66401.1"/>
    </source>
</evidence>
<keyword evidence="4 8" id="KW-0812">Transmembrane</keyword>
<gene>
    <name evidence="10" type="ORF">GA0070607_0115</name>
</gene>
<keyword evidence="3" id="KW-1003">Cell membrane</keyword>
<keyword evidence="11" id="KW-1185">Reference proteome</keyword>
<keyword evidence="2" id="KW-0813">Transport</keyword>
<feature type="region of interest" description="Disordered" evidence="7">
    <location>
        <begin position="206"/>
        <end position="227"/>
    </location>
</feature>
<dbReference type="InterPro" id="IPR020846">
    <property type="entry name" value="MFS_dom"/>
</dbReference>
<feature type="transmembrane region" description="Helical" evidence="8">
    <location>
        <begin position="28"/>
        <end position="51"/>
    </location>
</feature>
<dbReference type="EMBL" id="LT607412">
    <property type="protein sequence ID" value="SCE66401.1"/>
    <property type="molecule type" value="Genomic_DNA"/>
</dbReference>
<dbReference type="InterPro" id="IPR011701">
    <property type="entry name" value="MFS"/>
</dbReference>
<comment type="subcellular location">
    <subcellularLocation>
        <location evidence="1">Cell membrane</location>
        <topology evidence="1">Multi-pass membrane protein</topology>
    </subcellularLocation>
</comment>
<evidence type="ECO:0000256" key="6">
    <source>
        <dbReference type="ARBA" id="ARBA00023136"/>
    </source>
</evidence>
<reference evidence="11" key="1">
    <citation type="submission" date="2016-06" db="EMBL/GenBank/DDBJ databases">
        <authorList>
            <person name="Varghese N."/>
            <person name="Submissions Spin"/>
        </authorList>
    </citation>
    <scope>NUCLEOTIDE SEQUENCE [LARGE SCALE GENOMIC DNA]</scope>
    <source>
        <strain evidence="11">DSM 44875</strain>
    </source>
</reference>
<accession>A0A1C4U405</accession>
<dbReference type="PROSITE" id="PS50850">
    <property type="entry name" value="MFS"/>
    <property type="match status" value="1"/>
</dbReference>
<dbReference type="AlphaFoldDB" id="A0A1C4U405"/>
<feature type="transmembrane region" description="Helical" evidence="8">
    <location>
        <begin position="271"/>
        <end position="290"/>
    </location>
</feature>
<dbReference type="InterPro" id="IPR036259">
    <property type="entry name" value="MFS_trans_sf"/>
</dbReference>
<feature type="transmembrane region" description="Helical" evidence="8">
    <location>
        <begin position="63"/>
        <end position="84"/>
    </location>
</feature>
<dbReference type="Proteomes" id="UP000198243">
    <property type="component" value="Chromosome I"/>
</dbReference>
<dbReference type="Pfam" id="PF07690">
    <property type="entry name" value="MFS_1"/>
    <property type="match status" value="1"/>
</dbReference>
<dbReference type="PANTHER" id="PTHR23517">
    <property type="entry name" value="RESISTANCE PROTEIN MDTM, PUTATIVE-RELATED-RELATED"/>
    <property type="match status" value="1"/>
</dbReference>
<feature type="transmembrane region" description="Helical" evidence="8">
    <location>
        <begin position="181"/>
        <end position="200"/>
    </location>
</feature>
<dbReference type="GO" id="GO:0022857">
    <property type="term" value="F:transmembrane transporter activity"/>
    <property type="evidence" value="ECO:0007669"/>
    <property type="project" value="InterPro"/>
</dbReference>
<keyword evidence="5 8" id="KW-1133">Transmembrane helix</keyword>
<sequence>MLLATVRRPSITQWLAPYLNPVDPTARALTWSTIASSLSKGVFFSVSVLYFTRVAGFPATTVGLGLTIAGCLGVGAALGAGYLARAIGARQVMVLATAGQGVALLAYLLARTPAAFVVVASVAVCGQAMQRTALTTMIAESFTAADRLAMRARLRVVMNVFIALGTALAAIALAIDTRSAYQVAMLATGALTLVAAYTLVRARRQPQATHVDTDPAQRNQSGRPMRRSPLRDRTYLAITALYALLSMQFGLLTVGMPLWVGGHTRTPTVTVAVLLAANTAIVSVLQLWAAHRTTDLHSSGRAIAQAGALLALACALYAIAAGGSLAIAVAVLVLAAIAHSLAEILSEAGSWTLAFELADPANAGAYQGVSQTGAALGAMLAPLVVTAAIEHGAAGWAILAAVFLAAALTTQALIRAREGRMA</sequence>
<evidence type="ECO:0000256" key="2">
    <source>
        <dbReference type="ARBA" id="ARBA00022448"/>
    </source>
</evidence>
<dbReference type="GO" id="GO:0005886">
    <property type="term" value="C:plasma membrane"/>
    <property type="evidence" value="ECO:0007669"/>
    <property type="project" value="UniProtKB-SubCell"/>
</dbReference>
<protein>
    <submittedName>
        <fullName evidence="10">Major Facilitator Superfamily protein</fullName>
    </submittedName>
</protein>
<evidence type="ECO:0000256" key="5">
    <source>
        <dbReference type="ARBA" id="ARBA00022989"/>
    </source>
</evidence>
<feature type="compositionally biased region" description="Polar residues" evidence="7">
    <location>
        <begin position="206"/>
        <end position="222"/>
    </location>
</feature>
<dbReference type="OrthoDB" id="3865324at2"/>
<evidence type="ECO:0000256" key="1">
    <source>
        <dbReference type="ARBA" id="ARBA00004651"/>
    </source>
</evidence>
<dbReference type="InterPro" id="IPR050171">
    <property type="entry name" value="MFS_Transporters"/>
</dbReference>
<feature type="transmembrane region" description="Helical" evidence="8">
    <location>
        <begin position="156"/>
        <end position="175"/>
    </location>
</feature>
<dbReference type="Gene3D" id="1.20.1250.20">
    <property type="entry name" value="MFS general substrate transporter like domains"/>
    <property type="match status" value="1"/>
</dbReference>
<feature type="transmembrane region" description="Helical" evidence="8">
    <location>
        <begin position="235"/>
        <end position="259"/>
    </location>
</feature>
<feature type="transmembrane region" description="Helical" evidence="8">
    <location>
        <begin position="104"/>
        <end position="125"/>
    </location>
</feature>
<evidence type="ECO:0000313" key="11">
    <source>
        <dbReference type="Proteomes" id="UP000198243"/>
    </source>
</evidence>
<dbReference type="SUPFAM" id="SSF103473">
    <property type="entry name" value="MFS general substrate transporter"/>
    <property type="match status" value="2"/>
</dbReference>